<keyword evidence="3" id="KW-0808">Transferase</keyword>
<dbReference type="InterPro" id="IPR029063">
    <property type="entry name" value="SAM-dependent_MTases_sf"/>
</dbReference>
<protein>
    <recommendedName>
        <fullName evidence="5">DOT1 domain-containing protein</fullName>
    </recommendedName>
</protein>
<evidence type="ECO:0000256" key="4">
    <source>
        <dbReference type="ARBA" id="ARBA00022691"/>
    </source>
</evidence>
<keyword evidence="7" id="KW-1185">Reference proteome</keyword>
<dbReference type="Gene3D" id="3.40.50.150">
    <property type="entry name" value="Vaccinia Virus protein VP39"/>
    <property type="match status" value="1"/>
</dbReference>
<accession>A0A9P6YS13</accession>
<dbReference type="GO" id="GO:1905706">
    <property type="term" value="P:regulation of mitochondrial ATP synthesis coupled proton transport"/>
    <property type="evidence" value="ECO:0007669"/>
    <property type="project" value="TreeGrafter"/>
</dbReference>
<dbReference type="EMBL" id="JAANIU010003336">
    <property type="protein sequence ID" value="KAG1563505.1"/>
    <property type="molecule type" value="Genomic_DNA"/>
</dbReference>
<dbReference type="PANTHER" id="PTHR13610">
    <property type="entry name" value="METHYLTRANSFERASE DOMAIN-CONTAINING PROTEIN"/>
    <property type="match status" value="1"/>
</dbReference>
<evidence type="ECO:0000313" key="7">
    <source>
        <dbReference type="Proteomes" id="UP000740926"/>
    </source>
</evidence>
<dbReference type="Pfam" id="PF08123">
    <property type="entry name" value="DOT1"/>
    <property type="match status" value="1"/>
</dbReference>
<keyword evidence="2" id="KW-0489">Methyltransferase</keyword>
<evidence type="ECO:0000256" key="2">
    <source>
        <dbReference type="ARBA" id="ARBA00022603"/>
    </source>
</evidence>
<dbReference type="AlphaFoldDB" id="A0A9P6YS13"/>
<name>A0A9P6YS13_9FUNG</name>
<dbReference type="SUPFAM" id="SSF53335">
    <property type="entry name" value="S-adenosyl-L-methionine-dependent methyltransferases"/>
    <property type="match status" value="1"/>
</dbReference>
<evidence type="ECO:0000313" key="6">
    <source>
        <dbReference type="EMBL" id="KAG1563505.1"/>
    </source>
</evidence>
<organism evidence="6 7">
    <name type="scientific">Rhizopus delemar</name>
    <dbReference type="NCBI Taxonomy" id="936053"/>
    <lineage>
        <taxon>Eukaryota</taxon>
        <taxon>Fungi</taxon>
        <taxon>Fungi incertae sedis</taxon>
        <taxon>Mucoromycota</taxon>
        <taxon>Mucoromycotina</taxon>
        <taxon>Mucoromycetes</taxon>
        <taxon>Mucorales</taxon>
        <taxon>Mucorineae</taxon>
        <taxon>Rhizopodaceae</taxon>
        <taxon>Rhizopus</taxon>
    </lineage>
</organism>
<dbReference type="CDD" id="cd02440">
    <property type="entry name" value="AdoMet_MTases"/>
    <property type="match status" value="1"/>
</dbReference>
<dbReference type="InterPro" id="IPR026170">
    <property type="entry name" value="FAM173A/B"/>
</dbReference>
<dbReference type="GO" id="GO:0005739">
    <property type="term" value="C:mitochondrion"/>
    <property type="evidence" value="ECO:0007669"/>
    <property type="project" value="TreeGrafter"/>
</dbReference>
<dbReference type="InterPro" id="IPR025789">
    <property type="entry name" value="DOT1_dom"/>
</dbReference>
<evidence type="ECO:0000256" key="3">
    <source>
        <dbReference type="ARBA" id="ARBA00022679"/>
    </source>
</evidence>
<feature type="domain" description="DOT1" evidence="5">
    <location>
        <begin position="44"/>
        <end position="162"/>
    </location>
</feature>
<comment type="similarity">
    <text evidence="1">Belongs to the ANT/ATPSC lysine N-methyltransferase family.</text>
</comment>
<evidence type="ECO:0000256" key="1">
    <source>
        <dbReference type="ARBA" id="ARBA00010633"/>
    </source>
</evidence>
<keyword evidence="4" id="KW-0949">S-adenosyl-L-methionine</keyword>
<reference evidence="6 7" key="1">
    <citation type="journal article" date="2020" name="Microb. Genom.">
        <title>Genetic diversity of clinical and environmental Mucorales isolates obtained from an investigation of mucormycosis cases among solid organ transplant recipients.</title>
        <authorList>
            <person name="Nguyen M.H."/>
            <person name="Kaul D."/>
            <person name="Muto C."/>
            <person name="Cheng S.J."/>
            <person name="Richter R.A."/>
            <person name="Bruno V.M."/>
            <person name="Liu G."/>
            <person name="Beyhan S."/>
            <person name="Sundermann A.J."/>
            <person name="Mounaud S."/>
            <person name="Pasculle A.W."/>
            <person name="Nierman W.C."/>
            <person name="Driscoll E."/>
            <person name="Cumbie R."/>
            <person name="Clancy C.J."/>
            <person name="Dupont C.L."/>
        </authorList>
    </citation>
    <scope>NUCLEOTIDE SEQUENCE [LARGE SCALE GENOMIC DNA]</scope>
    <source>
        <strain evidence="6 7">GL24</strain>
    </source>
</reference>
<dbReference type="PANTHER" id="PTHR13610:SF11">
    <property type="entry name" value="METHYLTRANSFERASE DOMAIN-CONTAINING PROTEIN"/>
    <property type="match status" value="1"/>
</dbReference>
<comment type="caution">
    <text evidence="6">The sequence shown here is derived from an EMBL/GenBank/DDBJ whole genome shotgun (WGS) entry which is preliminary data.</text>
</comment>
<evidence type="ECO:0000259" key="5">
    <source>
        <dbReference type="Pfam" id="PF08123"/>
    </source>
</evidence>
<dbReference type="Proteomes" id="UP000740926">
    <property type="component" value="Unassembled WGS sequence"/>
</dbReference>
<sequence>MSKSLFLKVYQNADHEIEDQNTEDPFPAYLEGIDTTFAPFCPTSAERVIKALTMAQVNSSDVLVDLGSGDGRFVTAAVSEFDVKRAVGIESDKALVEISNTLSKQVLTTEQQSRISFIAGDLLNLPADTQWTVIVLFLLPDHTDKFSDLLLKHYKKGAKIISLVFNLNEIPELNLVCKDEQDGIYIYSQQ</sequence>
<gene>
    <name evidence="6" type="ORF">G6F50_011940</name>
</gene>
<dbReference type="GO" id="GO:0032259">
    <property type="term" value="P:methylation"/>
    <property type="evidence" value="ECO:0007669"/>
    <property type="project" value="UniProtKB-KW"/>
</dbReference>
<proteinExistence type="inferred from homology"/>
<dbReference type="GO" id="GO:0031151">
    <property type="term" value="F:histone H3K79 methyltransferase activity"/>
    <property type="evidence" value="ECO:0007669"/>
    <property type="project" value="InterPro"/>
</dbReference>